<accession>A0A4D7QH20</accession>
<name>A0A4D7QH20_9HYPH</name>
<sequence length="162" mass="18194">MGMDTPGKRFQPYGSETDVLSVVERFRTLTLPFAEWTHQGHLATGLWFVWTFGEEAAKPLLRDGIRAYNVSLGNVNTDMRGYHETVTMYFIWAAARHVETHGGEPLLALVNGFVDSDLGHKDSIFAFWSRDHLMTPEARLGWREPNLRPLDPASVPIAPVAA</sequence>
<dbReference type="OrthoDB" id="117988at2"/>
<dbReference type="RefSeq" id="WP_137099323.1">
    <property type="nucleotide sequence ID" value="NZ_CP039865.1"/>
</dbReference>
<gene>
    <name evidence="1" type="ORF">E8L99_09590</name>
</gene>
<dbReference type="EMBL" id="CP039865">
    <property type="protein sequence ID" value="QCK85991.1"/>
    <property type="molecule type" value="Genomic_DNA"/>
</dbReference>
<reference evidence="1 2" key="1">
    <citation type="submission" date="2019-04" db="EMBL/GenBank/DDBJ databases">
        <title>Phreatobacter aquaticus sp. nov.</title>
        <authorList>
            <person name="Choi A."/>
            <person name="Baek K."/>
        </authorList>
    </citation>
    <scope>NUCLEOTIDE SEQUENCE [LARGE SCALE GENOMIC DNA]</scope>
    <source>
        <strain evidence="1 2">NMCR1094</strain>
    </source>
</reference>
<organism evidence="1 2">
    <name type="scientific">Phreatobacter aquaticus</name>
    <dbReference type="NCBI Taxonomy" id="2570229"/>
    <lineage>
        <taxon>Bacteria</taxon>
        <taxon>Pseudomonadati</taxon>
        <taxon>Pseudomonadota</taxon>
        <taxon>Alphaproteobacteria</taxon>
        <taxon>Hyphomicrobiales</taxon>
        <taxon>Phreatobacteraceae</taxon>
        <taxon>Phreatobacter</taxon>
    </lineage>
</organism>
<dbReference type="AlphaFoldDB" id="A0A4D7QH20"/>
<keyword evidence="2" id="KW-1185">Reference proteome</keyword>
<proteinExistence type="predicted"/>
<dbReference type="Proteomes" id="UP000298588">
    <property type="component" value="Chromosome"/>
</dbReference>
<dbReference type="KEGG" id="paqt:E8L99_09590"/>
<evidence type="ECO:0000313" key="1">
    <source>
        <dbReference type="EMBL" id="QCK85991.1"/>
    </source>
</evidence>
<evidence type="ECO:0000313" key="2">
    <source>
        <dbReference type="Proteomes" id="UP000298588"/>
    </source>
</evidence>
<protein>
    <submittedName>
        <fullName evidence="1">Uncharacterized protein</fullName>
    </submittedName>
</protein>